<reference evidence="5" key="2">
    <citation type="journal article" date="2013" name="Stand. Genomic Sci.">
        <title>Complete genome sequence of Desulfocapsa sulfexigens, a marine deltaproteobacterium specialized in disproportionating inorganic sulfur compounds.</title>
        <authorList>
            <person name="Finster K.W."/>
            <person name="Kjeldsen K.U."/>
            <person name="Kube M."/>
            <person name="Reinhardt R."/>
            <person name="Mussmann M."/>
            <person name="Amann R."/>
            <person name="Schreiber L."/>
        </authorList>
    </citation>
    <scope>NUCLEOTIDE SEQUENCE [LARGE SCALE GENOMIC DNA]</scope>
    <source>
        <strain evidence="5">DSM 10523 / SB164P1</strain>
    </source>
</reference>
<dbReference type="OrthoDB" id="9793734at2"/>
<dbReference type="InterPro" id="IPR009057">
    <property type="entry name" value="Homeodomain-like_sf"/>
</dbReference>
<evidence type="ECO:0000313" key="5">
    <source>
        <dbReference type="Proteomes" id="UP000011724"/>
    </source>
</evidence>
<dbReference type="STRING" id="1322246.BN4_11243"/>
<dbReference type="PANTHER" id="PTHR30055">
    <property type="entry name" value="HTH-TYPE TRANSCRIPTIONAL REGULATOR RUTR"/>
    <property type="match status" value="1"/>
</dbReference>
<proteinExistence type="predicted"/>
<evidence type="ECO:0000256" key="2">
    <source>
        <dbReference type="PROSITE-ProRule" id="PRU00335"/>
    </source>
</evidence>
<dbReference type="RefSeq" id="WP_015414528.1">
    <property type="nucleotide sequence ID" value="NC_020409.1"/>
</dbReference>
<sequence length="182" mass="20142">MQLLEAAEECFATYGFCGAGMSLLSKTAKMSIGNIYGYFENKDAIVCALVEAQVQALQEGLQTLFEETDDVVEILQTQTRVQCQLKAGDKKIAIMFEIMAEMSRNPEVAKAMRLHDASVKAQLMTIAAEYRPHWSAETLDARIEMLMLAVSGIPLRLVMNPDLNIAGLVEEICTQIESLFAE</sequence>
<evidence type="ECO:0000256" key="1">
    <source>
        <dbReference type="ARBA" id="ARBA00023125"/>
    </source>
</evidence>
<dbReference type="InterPro" id="IPR050109">
    <property type="entry name" value="HTH-type_TetR-like_transc_reg"/>
</dbReference>
<dbReference type="PROSITE" id="PS50977">
    <property type="entry name" value="HTH_TETR_2"/>
    <property type="match status" value="1"/>
</dbReference>
<evidence type="ECO:0000313" key="4">
    <source>
        <dbReference type="EMBL" id="CCH48480.1"/>
    </source>
</evidence>
<accession>M1WLU7</accession>
<evidence type="ECO:0000259" key="3">
    <source>
        <dbReference type="PROSITE" id="PS50977"/>
    </source>
</evidence>
<keyword evidence="5" id="KW-1185">Reference proteome</keyword>
<feature type="DNA-binding region" description="H-T-H motif" evidence="2">
    <location>
        <begin position="20"/>
        <end position="39"/>
    </location>
</feature>
<feature type="domain" description="HTH tetR-type" evidence="3">
    <location>
        <begin position="1"/>
        <end position="57"/>
    </location>
</feature>
<reference evidence="4 5" key="1">
    <citation type="journal article" date="2013" name="PLoS ONE">
        <title>The first genomic and proteomic characterization of a deep-sea sulfate reducer: insights into the piezophilic lifestyle of Desulfovibrio piezophilus.</title>
        <authorList>
            <person name="Pradel N."/>
            <person name="Ji B."/>
            <person name="Gimenez G."/>
            <person name="Talla E."/>
            <person name="Lenoble P."/>
            <person name="Garel M."/>
            <person name="Tamburini C."/>
            <person name="Fourquet P."/>
            <person name="Lebrun R."/>
            <person name="Bertin P."/>
            <person name="Denis Y."/>
            <person name="Pophillat M."/>
            <person name="Barbe V."/>
            <person name="Ollivier B."/>
            <person name="Dolla A."/>
        </authorList>
    </citation>
    <scope>NUCLEOTIDE SEQUENCE [LARGE SCALE GENOMIC DNA]</scope>
    <source>
        <strain evidence="5">DSM 10523 / SB164P1</strain>
    </source>
</reference>
<dbReference type="HOGENOM" id="CLU_069356_15_12_7"/>
<organism evidence="4 5">
    <name type="scientific">Pseudodesulfovibrio piezophilus (strain DSM 21447 / JCM 15486 / C1TLV30)</name>
    <name type="common">Desulfovibrio piezophilus</name>
    <dbReference type="NCBI Taxonomy" id="1322246"/>
    <lineage>
        <taxon>Bacteria</taxon>
        <taxon>Pseudomonadati</taxon>
        <taxon>Thermodesulfobacteriota</taxon>
        <taxon>Desulfovibrionia</taxon>
        <taxon>Desulfovibrionales</taxon>
        <taxon>Desulfovibrionaceae</taxon>
    </lineage>
</organism>
<gene>
    <name evidence="4" type="ordered locus">BN4_11243</name>
</gene>
<dbReference type="EMBL" id="FO203427">
    <property type="protein sequence ID" value="CCH48480.1"/>
    <property type="molecule type" value="Genomic_DNA"/>
</dbReference>
<dbReference type="AlphaFoldDB" id="M1WLU7"/>
<dbReference type="Gene3D" id="1.10.357.10">
    <property type="entry name" value="Tetracycline Repressor, domain 2"/>
    <property type="match status" value="1"/>
</dbReference>
<dbReference type="Pfam" id="PF00440">
    <property type="entry name" value="TetR_N"/>
    <property type="match status" value="1"/>
</dbReference>
<dbReference type="Proteomes" id="UP000011724">
    <property type="component" value="Chromosome"/>
</dbReference>
<dbReference type="PRINTS" id="PR00455">
    <property type="entry name" value="HTHTETR"/>
</dbReference>
<keyword evidence="1 2" id="KW-0238">DNA-binding</keyword>
<protein>
    <submittedName>
        <fullName evidence="4">Putative Transcriptional regulator, TetR family</fullName>
    </submittedName>
</protein>
<dbReference type="GO" id="GO:0003700">
    <property type="term" value="F:DNA-binding transcription factor activity"/>
    <property type="evidence" value="ECO:0007669"/>
    <property type="project" value="TreeGrafter"/>
</dbReference>
<dbReference type="PATRIC" id="fig|879567.3.peg.1286"/>
<dbReference type="KEGG" id="dpi:BN4_11243"/>
<dbReference type="GO" id="GO:0000976">
    <property type="term" value="F:transcription cis-regulatory region binding"/>
    <property type="evidence" value="ECO:0007669"/>
    <property type="project" value="TreeGrafter"/>
</dbReference>
<dbReference type="SUPFAM" id="SSF46689">
    <property type="entry name" value="Homeodomain-like"/>
    <property type="match status" value="1"/>
</dbReference>
<dbReference type="InterPro" id="IPR001647">
    <property type="entry name" value="HTH_TetR"/>
</dbReference>
<dbReference type="eggNOG" id="COG1309">
    <property type="taxonomic scope" value="Bacteria"/>
</dbReference>
<dbReference type="PANTHER" id="PTHR30055:SF226">
    <property type="entry name" value="HTH-TYPE TRANSCRIPTIONAL REGULATOR PKSA"/>
    <property type="match status" value="1"/>
</dbReference>
<name>M1WLU7_PSEP2</name>